<gene>
    <name evidence="2" type="ORF">DN051_01335</name>
</gene>
<evidence type="ECO:0000313" key="2">
    <source>
        <dbReference type="EMBL" id="AWW35482.1"/>
    </source>
</evidence>
<accession>A0A2Z4IR87</accession>
<sequence>MNAILYADRTCVLRRYLPHDFPLWEAVYDYFAKWQKEVAFAEPNGSAAGTGAAKGGPKREAVSLLDRRAERGASAGWSPSGTAPAPPAPAGPHHPHPRSASVDALAVRCGVALPGPACTGHVISWPRPDRRP</sequence>
<dbReference type="EMBL" id="CP030073">
    <property type="protein sequence ID" value="AWW35482.1"/>
    <property type="molecule type" value="Genomic_DNA"/>
</dbReference>
<keyword evidence="3" id="KW-1185">Reference proteome</keyword>
<evidence type="ECO:0000256" key="1">
    <source>
        <dbReference type="SAM" id="MobiDB-lite"/>
    </source>
</evidence>
<evidence type="ECO:0000313" key="3">
    <source>
        <dbReference type="Proteomes" id="UP000249616"/>
    </source>
</evidence>
<dbReference type="Proteomes" id="UP000249616">
    <property type="component" value="Chromosome"/>
</dbReference>
<feature type="region of interest" description="Disordered" evidence="1">
    <location>
        <begin position="44"/>
        <end position="101"/>
    </location>
</feature>
<reference evidence="2 3" key="1">
    <citation type="journal article" date="2019" name="Int. J. Syst. Evol. Microbiol.">
        <title>Streptomyces cadmiisoli sp. nov., a novel actinomycete isolated from cadmium-contaminated soil.</title>
        <authorList>
            <person name="Li K."/>
            <person name="Tang X."/>
            <person name="Zhao J."/>
            <person name="Guo Y."/>
            <person name="Tang Y."/>
            <person name="Gao J."/>
        </authorList>
    </citation>
    <scope>NUCLEOTIDE SEQUENCE [LARGE SCALE GENOMIC DNA]</scope>
    <source>
        <strain evidence="2 3">ZFG47</strain>
    </source>
</reference>
<feature type="compositionally biased region" description="Low complexity" evidence="1">
    <location>
        <begin position="72"/>
        <end position="83"/>
    </location>
</feature>
<dbReference type="AlphaFoldDB" id="A0A2Z4IR87"/>
<feature type="compositionally biased region" description="Basic and acidic residues" evidence="1">
    <location>
        <begin position="57"/>
        <end position="71"/>
    </location>
</feature>
<organism evidence="2 3">
    <name type="scientific">Streptomyces cadmiisoli</name>
    <dbReference type="NCBI Taxonomy" id="2184053"/>
    <lineage>
        <taxon>Bacteria</taxon>
        <taxon>Bacillati</taxon>
        <taxon>Actinomycetota</taxon>
        <taxon>Actinomycetes</taxon>
        <taxon>Kitasatosporales</taxon>
        <taxon>Streptomycetaceae</taxon>
        <taxon>Streptomyces</taxon>
        <taxon>Streptomyces aurantiacus group</taxon>
    </lineage>
</organism>
<protein>
    <submittedName>
        <fullName evidence="2">Uncharacterized protein</fullName>
    </submittedName>
</protein>
<dbReference type="KEGG" id="scad:DN051_01335"/>
<proteinExistence type="predicted"/>
<name>A0A2Z4IR87_9ACTN</name>